<dbReference type="Proteomes" id="UP000005940">
    <property type="component" value="Chromosome"/>
</dbReference>
<reference evidence="3 4" key="1">
    <citation type="journal article" date="2012" name="J. Bacteriol.">
        <title>Draft genome of Streptomyces tsukubaensis NRRL 18488, the producer of the clinically important immunosuppressant tacrolimus (FK506).</title>
        <authorList>
            <person name="Barreiro C."/>
            <person name="Prieto C."/>
            <person name="Sola-Landa A."/>
            <person name="Solera E."/>
            <person name="Martinez-Castro M."/>
            <person name="Perez-Redondo R."/>
            <person name="Garcia-Estrada C."/>
            <person name="Aparicio J.F."/>
            <person name="Fernandez-Martinez L.T."/>
            <person name="Santos-Aberturas J."/>
            <person name="Salehi-Najafabadi Z."/>
            <person name="Rodriguez-Garcia A."/>
            <person name="Tauch A."/>
            <person name="Martin J.F."/>
        </authorList>
    </citation>
    <scope>NUCLEOTIDE SEQUENCE [LARGE SCALE GENOMIC DNA]</scope>
    <source>
        <strain evidence="4">DSM 42081 / NBRC 108919 / NRRL 18488 / 9993</strain>
    </source>
</reference>
<dbReference type="AlphaFoldDB" id="A0A7G3UIZ7"/>
<evidence type="ECO:0000256" key="2">
    <source>
        <dbReference type="SAM" id="SignalP"/>
    </source>
</evidence>
<evidence type="ECO:0008006" key="5">
    <source>
        <dbReference type="Google" id="ProtNLM"/>
    </source>
</evidence>
<keyword evidence="4" id="KW-1185">Reference proteome</keyword>
<feature type="compositionally biased region" description="Pro residues" evidence="1">
    <location>
        <begin position="146"/>
        <end position="158"/>
    </location>
</feature>
<organism evidence="3 4">
    <name type="scientific">Streptomyces tsukubensis (strain DSM 42081 / NBRC 108919 / NRRL 18488 / 9993)</name>
    <dbReference type="NCBI Taxonomy" id="1114943"/>
    <lineage>
        <taxon>Bacteria</taxon>
        <taxon>Bacillati</taxon>
        <taxon>Actinomycetota</taxon>
        <taxon>Actinomycetes</taxon>
        <taxon>Kitasatosporales</taxon>
        <taxon>Streptomycetaceae</taxon>
        <taxon>Streptomyces</taxon>
    </lineage>
</organism>
<sequence length="195" mass="19262">MRQSSVPGRVAAAFAVTLALAASAGCMSVGDDERAKPAPSGSPDRRDTVADPDGGYERPGGGRHAGGGGRHADSGKPGGGGRKGGKPELSPSPGASAAPEDDRPGPGAERPQPPQPGAPKPPAPRPTPSAEEPAPPVDPPVEEPVDPPVSEPPQPTDPPSASSAPEVHAGAMRLVEADGRGMRGRPTASPQPGPA</sequence>
<accession>A0A7G3UIZ7</accession>
<dbReference type="PROSITE" id="PS51257">
    <property type="entry name" value="PROKAR_LIPOPROTEIN"/>
    <property type="match status" value="1"/>
</dbReference>
<protein>
    <recommendedName>
        <fullName evidence="5">Lipoprotein</fullName>
    </recommendedName>
</protein>
<feature type="compositionally biased region" description="Pro residues" evidence="1">
    <location>
        <begin position="111"/>
        <end position="139"/>
    </location>
</feature>
<dbReference type="RefSeq" id="WP_130585004.1">
    <property type="nucleotide sequence ID" value="NZ_CP029159.1"/>
</dbReference>
<feature type="chain" id="PRO_5039151999" description="Lipoprotein" evidence="2">
    <location>
        <begin position="25"/>
        <end position="195"/>
    </location>
</feature>
<feature type="compositionally biased region" description="Gly residues" evidence="1">
    <location>
        <begin position="57"/>
        <end position="69"/>
    </location>
</feature>
<keyword evidence="2" id="KW-0732">Signal</keyword>
<feature type="region of interest" description="Disordered" evidence="1">
    <location>
        <begin position="27"/>
        <end position="195"/>
    </location>
</feature>
<feature type="signal peptide" evidence="2">
    <location>
        <begin position="1"/>
        <end position="24"/>
    </location>
</feature>
<proteinExistence type="predicted"/>
<evidence type="ECO:0000313" key="4">
    <source>
        <dbReference type="Proteomes" id="UP000005940"/>
    </source>
</evidence>
<evidence type="ECO:0000256" key="1">
    <source>
        <dbReference type="SAM" id="MobiDB-lite"/>
    </source>
</evidence>
<dbReference type="EMBL" id="CP029159">
    <property type="protein sequence ID" value="QKM68902.1"/>
    <property type="molecule type" value="Genomic_DNA"/>
</dbReference>
<evidence type="ECO:0000313" key="3">
    <source>
        <dbReference type="EMBL" id="QKM68902.1"/>
    </source>
</evidence>
<name>A0A7G3UIZ7_STRT9</name>
<gene>
    <name evidence="3" type="ORF">STSU_018745</name>
</gene>